<protein>
    <submittedName>
        <fullName evidence="2">Uncharacterized protein</fullName>
    </submittedName>
</protein>
<name>A0A2K3Q6N1_9HYPO</name>
<reference evidence="2 3" key="1">
    <citation type="submission" date="2017-08" db="EMBL/GenBank/DDBJ databases">
        <title>Harnessing the power of phylogenomics to disentangle the directionality and signatures of interkingdom host jumping in the parasitic fungal genus Tolypocladium.</title>
        <authorList>
            <person name="Quandt C.A."/>
            <person name="Patterson W."/>
            <person name="Spatafora J.W."/>
        </authorList>
    </citation>
    <scope>NUCLEOTIDE SEQUENCE [LARGE SCALE GENOMIC DNA]</scope>
    <source>
        <strain evidence="2 3">CBS 113982</strain>
    </source>
</reference>
<dbReference type="OrthoDB" id="4912392at2759"/>
<evidence type="ECO:0000313" key="2">
    <source>
        <dbReference type="EMBL" id="PNY23225.1"/>
    </source>
</evidence>
<accession>A0A2K3Q6N1</accession>
<feature type="region of interest" description="Disordered" evidence="1">
    <location>
        <begin position="101"/>
        <end position="126"/>
    </location>
</feature>
<keyword evidence="3" id="KW-1185">Reference proteome</keyword>
<dbReference type="AlphaFoldDB" id="A0A2K3Q6N1"/>
<organism evidence="2 3">
    <name type="scientific">Tolypocladium capitatum</name>
    <dbReference type="NCBI Taxonomy" id="45235"/>
    <lineage>
        <taxon>Eukaryota</taxon>
        <taxon>Fungi</taxon>
        <taxon>Dikarya</taxon>
        <taxon>Ascomycota</taxon>
        <taxon>Pezizomycotina</taxon>
        <taxon>Sordariomycetes</taxon>
        <taxon>Hypocreomycetidae</taxon>
        <taxon>Hypocreales</taxon>
        <taxon>Ophiocordycipitaceae</taxon>
        <taxon>Tolypocladium</taxon>
    </lineage>
</organism>
<evidence type="ECO:0000313" key="3">
    <source>
        <dbReference type="Proteomes" id="UP000236621"/>
    </source>
</evidence>
<proteinExistence type="predicted"/>
<dbReference type="EMBL" id="NRSZ01001125">
    <property type="protein sequence ID" value="PNY23225.1"/>
    <property type="molecule type" value="Genomic_DNA"/>
</dbReference>
<feature type="compositionally biased region" description="Basic residues" evidence="1">
    <location>
        <begin position="101"/>
        <end position="115"/>
    </location>
</feature>
<gene>
    <name evidence="2" type="ORF">TCAP_06837</name>
</gene>
<sequence length="126" mass="13512">MADVPVDAPLSFLNARCATQGFKALLVELGELDPDPDADVCTELSSDAGADDSFDNRCASPATSHTMPTRPSIRKAAEYLPADVSMLHDMILRGQMMLVTGRRKPSGSPCRRRRGTDHADLPGGQT</sequence>
<comment type="caution">
    <text evidence="2">The sequence shown here is derived from an EMBL/GenBank/DDBJ whole genome shotgun (WGS) entry which is preliminary data.</text>
</comment>
<dbReference type="Proteomes" id="UP000236621">
    <property type="component" value="Unassembled WGS sequence"/>
</dbReference>
<evidence type="ECO:0000256" key="1">
    <source>
        <dbReference type="SAM" id="MobiDB-lite"/>
    </source>
</evidence>